<dbReference type="STRING" id="1802438.A2571_02530"/>
<accession>A0A1G2QF63</accession>
<comment type="caution">
    <text evidence="1">The sequence shown here is derived from an EMBL/GenBank/DDBJ whole genome shotgun (WGS) entry which is preliminary data.</text>
</comment>
<gene>
    <name evidence="1" type="ORF">A2571_02530</name>
</gene>
<organism evidence="1 2">
    <name type="scientific">Candidatus Vogelbacteria bacterium RIFOXYD1_FULL_44_32</name>
    <dbReference type="NCBI Taxonomy" id="1802438"/>
    <lineage>
        <taxon>Bacteria</taxon>
        <taxon>Candidatus Vogeliibacteriota</taxon>
    </lineage>
</organism>
<protein>
    <recommendedName>
        <fullName evidence="3">SHS2 domain-containing protein</fullName>
    </recommendedName>
</protein>
<name>A0A1G2QF63_9BACT</name>
<dbReference type="EMBL" id="MHTJ01000003">
    <property type="protein sequence ID" value="OHA58621.1"/>
    <property type="molecule type" value="Genomic_DNA"/>
</dbReference>
<evidence type="ECO:0008006" key="3">
    <source>
        <dbReference type="Google" id="ProtNLM"/>
    </source>
</evidence>
<evidence type="ECO:0000313" key="2">
    <source>
        <dbReference type="Proteomes" id="UP000177043"/>
    </source>
</evidence>
<dbReference type="Gene3D" id="3.30.420.40">
    <property type="match status" value="2"/>
</dbReference>
<dbReference type="AlphaFoldDB" id="A0A1G2QF63"/>
<evidence type="ECO:0000313" key="1">
    <source>
        <dbReference type="EMBL" id="OHA58621.1"/>
    </source>
</evidence>
<reference evidence="1 2" key="1">
    <citation type="journal article" date="2016" name="Nat. Commun.">
        <title>Thousands of microbial genomes shed light on interconnected biogeochemical processes in an aquifer system.</title>
        <authorList>
            <person name="Anantharaman K."/>
            <person name="Brown C.T."/>
            <person name="Hug L.A."/>
            <person name="Sharon I."/>
            <person name="Castelle C.J."/>
            <person name="Probst A.J."/>
            <person name="Thomas B.C."/>
            <person name="Singh A."/>
            <person name="Wilkins M.J."/>
            <person name="Karaoz U."/>
            <person name="Brodie E.L."/>
            <person name="Williams K.H."/>
            <person name="Hubbard S.S."/>
            <person name="Banfield J.F."/>
        </authorList>
    </citation>
    <scope>NUCLEOTIDE SEQUENCE [LARGE SCALE GENOMIC DNA]</scope>
</reference>
<sequence length="370" mass="40962">MSWFKKSNTKEAPTPIIIFNLGGTSVSGLVLDGTNFDFKQEIKHELPFASYQNFATLSAQTVEILGKVAEQIRLTVGPNQKKIHCLVSSPWHMADISRYKIPENKIKQKATIDNISAKALAKHLEKNTSPAYDLKPIDSVVMAIRELVQDRDATAPTDNILHHFASSSDKKLLETISQPIANSFGQTQPSFHSGLLATFSAINDALTKYSDFVILDISGEITDIIIVRHHTIATIASIPIGTYTVARRLAKKTGQNVVSAYSSLKLLGENILQNHSHHDFDTLVADVKQEWLYDLMTVLNSYETKDENLPLVVVGDDKSATVLGDWAKFAGSRESMIADEELLADLYPSRRSPSRVTGHLVGQLFAQKYL</sequence>
<dbReference type="Proteomes" id="UP000177043">
    <property type="component" value="Unassembled WGS sequence"/>
</dbReference>
<proteinExistence type="predicted"/>